<comment type="caution">
    <text evidence="1">The sequence shown here is derived from an EMBL/GenBank/DDBJ whole genome shotgun (WGS) entry which is preliminary data.</text>
</comment>
<reference evidence="1" key="1">
    <citation type="journal article" date="2018" name="DNA Res.">
        <title>Multiple hybrid de novo genome assembly of finger millet, an orphan allotetraploid crop.</title>
        <authorList>
            <person name="Hatakeyama M."/>
            <person name="Aluri S."/>
            <person name="Balachadran M.T."/>
            <person name="Sivarajan S.R."/>
            <person name="Patrignani A."/>
            <person name="Gruter S."/>
            <person name="Poveda L."/>
            <person name="Shimizu-Inatsugi R."/>
            <person name="Baeten J."/>
            <person name="Francoijs K.J."/>
            <person name="Nataraja K.N."/>
            <person name="Reddy Y.A.N."/>
            <person name="Phadnis S."/>
            <person name="Ravikumar R.L."/>
            <person name="Schlapbach R."/>
            <person name="Sreeman S.M."/>
            <person name="Shimizu K.K."/>
        </authorList>
    </citation>
    <scope>NUCLEOTIDE SEQUENCE</scope>
</reference>
<accession>A0AAV5EN62</accession>
<dbReference type="AlphaFoldDB" id="A0AAV5EN62"/>
<evidence type="ECO:0000313" key="1">
    <source>
        <dbReference type="EMBL" id="GJN24793.1"/>
    </source>
</evidence>
<dbReference type="Proteomes" id="UP001054889">
    <property type="component" value="Unassembled WGS sequence"/>
</dbReference>
<gene>
    <name evidence="1" type="primary">gb12558</name>
    <name evidence="1" type="ORF">PR202_gb12558</name>
</gene>
<reference evidence="1" key="2">
    <citation type="submission" date="2021-12" db="EMBL/GenBank/DDBJ databases">
        <title>Resequencing data analysis of finger millet.</title>
        <authorList>
            <person name="Hatakeyama M."/>
            <person name="Aluri S."/>
            <person name="Balachadran M.T."/>
            <person name="Sivarajan S.R."/>
            <person name="Poveda L."/>
            <person name="Shimizu-Inatsugi R."/>
            <person name="Schlapbach R."/>
            <person name="Sreeman S.M."/>
            <person name="Shimizu K.K."/>
        </authorList>
    </citation>
    <scope>NUCLEOTIDE SEQUENCE</scope>
</reference>
<organism evidence="1 2">
    <name type="scientific">Eleusine coracana subsp. coracana</name>
    <dbReference type="NCBI Taxonomy" id="191504"/>
    <lineage>
        <taxon>Eukaryota</taxon>
        <taxon>Viridiplantae</taxon>
        <taxon>Streptophyta</taxon>
        <taxon>Embryophyta</taxon>
        <taxon>Tracheophyta</taxon>
        <taxon>Spermatophyta</taxon>
        <taxon>Magnoliopsida</taxon>
        <taxon>Liliopsida</taxon>
        <taxon>Poales</taxon>
        <taxon>Poaceae</taxon>
        <taxon>PACMAD clade</taxon>
        <taxon>Chloridoideae</taxon>
        <taxon>Cynodonteae</taxon>
        <taxon>Eleusininae</taxon>
        <taxon>Eleusine</taxon>
    </lineage>
</organism>
<evidence type="ECO:0000313" key="2">
    <source>
        <dbReference type="Proteomes" id="UP001054889"/>
    </source>
</evidence>
<keyword evidence="2" id="KW-1185">Reference proteome</keyword>
<sequence>MAVGITVTPDDDQPGGARCITAGSGLPSPSGGAWRITAGSGRLPSPCGGMRPMAVRFSRLLSPRVGSPPLTMWRLVTYGGWICKRRRPRVPWPWARADITIEKLLNAFRREKIIIEKGNNLWTRHSLSFPAHLSRRAVSRLRIATHRARNARIERAQTLARHGNLRHYPRRSDKDDAAARFV</sequence>
<name>A0AAV5EN62_ELECO</name>
<protein>
    <submittedName>
        <fullName evidence="1">Uncharacterized protein</fullName>
    </submittedName>
</protein>
<proteinExistence type="predicted"/>
<dbReference type="EMBL" id="BQKI01000077">
    <property type="protein sequence ID" value="GJN24793.1"/>
    <property type="molecule type" value="Genomic_DNA"/>
</dbReference>